<feature type="non-terminal residue" evidence="1">
    <location>
        <position position="1"/>
    </location>
</feature>
<protein>
    <submittedName>
        <fullName evidence="1">Uncharacterized protein</fullName>
    </submittedName>
</protein>
<organism evidence="1">
    <name type="scientific">Arion vulgaris</name>
    <dbReference type="NCBI Taxonomy" id="1028688"/>
    <lineage>
        <taxon>Eukaryota</taxon>
        <taxon>Metazoa</taxon>
        <taxon>Spiralia</taxon>
        <taxon>Lophotrochozoa</taxon>
        <taxon>Mollusca</taxon>
        <taxon>Gastropoda</taxon>
        <taxon>Heterobranchia</taxon>
        <taxon>Euthyneura</taxon>
        <taxon>Panpulmonata</taxon>
        <taxon>Eupulmonata</taxon>
        <taxon>Stylommatophora</taxon>
        <taxon>Helicina</taxon>
        <taxon>Arionoidea</taxon>
        <taxon>Arionidae</taxon>
        <taxon>Arion</taxon>
    </lineage>
</organism>
<reference evidence="1" key="1">
    <citation type="submission" date="2014-12" db="EMBL/GenBank/DDBJ databases">
        <title>Insight into the proteome of Arion vulgaris.</title>
        <authorList>
            <person name="Aradska J."/>
            <person name="Bulat T."/>
            <person name="Smidak R."/>
            <person name="Sarate P."/>
            <person name="Gangsoo J."/>
            <person name="Sialana F."/>
            <person name="Bilban M."/>
            <person name="Lubec G."/>
        </authorList>
    </citation>
    <scope>NUCLEOTIDE SEQUENCE</scope>
    <source>
        <tissue evidence="1">Skin</tissue>
    </source>
</reference>
<name>A0A0B7BG31_9EUPU</name>
<gene>
    <name evidence="1" type="primary">ORF181116</name>
</gene>
<accession>A0A0B7BG31</accession>
<sequence>VVDGDILFKDVPRLSFHLTILYSIIRVSCYFESEYFTEDNPFIITVSMATLLLSQFNRFDNDSPFHSVIFL</sequence>
<dbReference type="EMBL" id="HACG01044255">
    <property type="protein sequence ID" value="CEK91120.1"/>
    <property type="molecule type" value="Transcribed_RNA"/>
</dbReference>
<evidence type="ECO:0000313" key="1">
    <source>
        <dbReference type="EMBL" id="CEK91120.1"/>
    </source>
</evidence>
<dbReference type="AlphaFoldDB" id="A0A0B7BG31"/>
<proteinExistence type="predicted"/>